<reference evidence="4 5" key="2">
    <citation type="submission" date="2021-01" db="EMBL/GenBank/DDBJ databases">
        <title>Genomic Encyclopedia of Type Strains, Phase IV (KMG-IV): sequencing the most valuable type-strain genomes for metagenomic binning, comparative biology and taxonomic classification.</title>
        <authorList>
            <person name="Goeker M."/>
        </authorList>
    </citation>
    <scope>NUCLEOTIDE SEQUENCE [LARGE SCALE GENOMIC DNA]</scope>
    <source>
        <strain evidence="4 5">DSM 6130</strain>
    </source>
</reference>
<organism evidence="3 6">
    <name type="scientific">Methylopila capsulata</name>
    <dbReference type="NCBI Taxonomy" id="61654"/>
    <lineage>
        <taxon>Bacteria</taxon>
        <taxon>Pseudomonadati</taxon>
        <taxon>Pseudomonadota</taxon>
        <taxon>Alphaproteobacteria</taxon>
        <taxon>Hyphomicrobiales</taxon>
        <taxon>Methylopilaceae</taxon>
        <taxon>Methylopila</taxon>
    </lineage>
</organism>
<evidence type="ECO:0000256" key="2">
    <source>
        <dbReference type="ARBA" id="ARBA00022649"/>
    </source>
</evidence>
<keyword evidence="2" id="KW-1277">Toxin-antitoxin system</keyword>
<name>A0A9W6IUE3_9HYPH</name>
<dbReference type="RefSeq" id="WP_204948525.1">
    <property type="nucleotide sequence ID" value="NZ_BSFF01000002.1"/>
</dbReference>
<accession>A0A9W6IUE3</accession>
<dbReference type="AlphaFoldDB" id="A0A9W6IUE3"/>
<dbReference type="SUPFAM" id="SSF47598">
    <property type="entry name" value="Ribbon-helix-helix"/>
    <property type="match status" value="1"/>
</dbReference>
<dbReference type="EMBL" id="JAFBCY010000001">
    <property type="protein sequence ID" value="MBM7850059.1"/>
    <property type="molecule type" value="Genomic_DNA"/>
</dbReference>
<dbReference type="GO" id="GO:0006355">
    <property type="term" value="P:regulation of DNA-templated transcription"/>
    <property type="evidence" value="ECO:0007669"/>
    <property type="project" value="InterPro"/>
</dbReference>
<dbReference type="InterPro" id="IPR010985">
    <property type="entry name" value="Ribbon_hlx_hlx"/>
</dbReference>
<evidence type="ECO:0000313" key="3">
    <source>
        <dbReference type="EMBL" id="GLK55350.1"/>
    </source>
</evidence>
<dbReference type="InterPro" id="IPR022789">
    <property type="entry name" value="ParD"/>
</dbReference>
<dbReference type="PANTHER" id="PTHR36582:SF2">
    <property type="entry name" value="ANTITOXIN PARD"/>
    <property type="match status" value="1"/>
</dbReference>
<evidence type="ECO:0000313" key="6">
    <source>
        <dbReference type="Proteomes" id="UP001143400"/>
    </source>
</evidence>
<reference evidence="3" key="1">
    <citation type="journal article" date="2014" name="Int. J. Syst. Evol. Microbiol.">
        <title>Complete genome sequence of Corynebacterium casei LMG S-19264T (=DSM 44701T), isolated from a smear-ripened cheese.</title>
        <authorList>
            <consortium name="US DOE Joint Genome Institute (JGI-PGF)"/>
            <person name="Walter F."/>
            <person name="Albersmeier A."/>
            <person name="Kalinowski J."/>
            <person name="Ruckert C."/>
        </authorList>
    </citation>
    <scope>NUCLEOTIDE SEQUENCE</scope>
    <source>
        <strain evidence="3">VKM B-1606</strain>
    </source>
</reference>
<sequence>MPSSFALGEHFEGFIRSMVASGRYNNASEVVREGLRALEDRELVRAKDQAELDAFLAESFDDIEAGRVRPAEEVFDEILHEVRERRGFTSAE</sequence>
<dbReference type="Pfam" id="PF03693">
    <property type="entry name" value="ParD_antitoxin"/>
    <property type="match status" value="1"/>
</dbReference>
<dbReference type="PANTHER" id="PTHR36582">
    <property type="entry name" value="ANTITOXIN PARD"/>
    <property type="match status" value="1"/>
</dbReference>
<dbReference type="NCBIfam" id="TIGR02606">
    <property type="entry name" value="antidote_CC2985"/>
    <property type="match status" value="1"/>
</dbReference>
<dbReference type="Proteomes" id="UP000758856">
    <property type="component" value="Unassembled WGS sequence"/>
</dbReference>
<evidence type="ECO:0000313" key="5">
    <source>
        <dbReference type="Proteomes" id="UP000758856"/>
    </source>
</evidence>
<evidence type="ECO:0000313" key="4">
    <source>
        <dbReference type="EMBL" id="MBM7850059.1"/>
    </source>
</evidence>
<keyword evidence="5" id="KW-1185">Reference proteome</keyword>
<dbReference type="EMBL" id="BSFF01000002">
    <property type="protein sequence ID" value="GLK55350.1"/>
    <property type="molecule type" value="Genomic_DNA"/>
</dbReference>
<gene>
    <name evidence="3" type="ORF">GCM10008170_13690</name>
    <name evidence="4" type="ORF">JOD31_000271</name>
</gene>
<dbReference type="Proteomes" id="UP001143400">
    <property type="component" value="Unassembled WGS sequence"/>
</dbReference>
<dbReference type="Gene3D" id="6.10.10.120">
    <property type="entry name" value="Antitoxin ParD1-like"/>
    <property type="match status" value="1"/>
</dbReference>
<proteinExistence type="inferred from homology"/>
<evidence type="ECO:0000256" key="1">
    <source>
        <dbReference type="ARBA" id="ARBA00008580"/>
    </source>
</evidence>
<dbReference type="InterPro" id="IPR038296">
    <property type="entry name" value="ParD_sf"/>
</dbReference>
<comment type="similarity">
    <text evidence="1">Belongs to the ParD antitoxin family.</text>
</comment>
<comment type="caution">
    <text evidence="3">The sequence shown here is derived from an EMBL/GenBank/DDBJ whole genome shotgun (WGS) entry which is preliminary data.</text>
</comment>
<reference evidence="3" key="3">
    <citation type="submission" date="2023-01" db="EMBL/GenBank/DDBJ databases">
        <authorList>
            <person name="Sun Q."/>
            <person name="Evtushenko L."/>
        </authorList>
    </citation>
    <scope>NUCLEOTIDE SEQUENCE</scope>
    <source>
        <strain evidence="3">VKM B-1606</strain>
    </source>
</reference>
<protein>
    <submittedName>
        <fullName evidence="3">Addiction module antitoxin</fullName>
    </submittedName>
    <submittedName>
        <fullName evidence="4">Antitoxin ParD1/3/4</fullName>
    </submittedName>
</protein>